<dbReference type="PANTHER" id="PTHR23061">
    <property type="entry name" value="DNA POLYMERASE 2 ALPHA 70 KDA SUBUNIT"/>
    <property type="match status" value="1"/>
</dbReference>
<dbReference type="PANTHER" id="PTHR23061:SF12">
    <property type="entry name" value="DNA POLYMERASE ALPHA SUBUNIT B"/>
    <property type="match status" value="1"/>
</dbReference>
<gene>
    <name evidence="7" type="ORF">BOKJ2_LOCUS2801</name>
</gene>
<sequence length="394" mass="43833">MAAVNCILHRFNDNFFSYGHRGDNPSGINLFDQLSQSSPSVNNEEETAQIEVELEGRLVVCSGDDADEIRLVNNGDYVQLDISEINGFSYFSGMKLRVKGVQADVGSRKMKVKSIVPFTSLPLAKLQDDSDFLRVCMAFGPFVNNSSHDQLDYFLEKVMNLNASAVILSGPFYNPAEQEKAVERTNIVLQKISDKVNGSKTKVIVLPNASNDILSTNTFPTPALRPELLGITGLSRNIEFVPDPAVFSLNGVSFIVTSSDPLKNLAKKEKYCGEVSQSKDRMSILCEHLLDQRLACPASFGQQSSVVHNIEDEHFTERPHFFVVPSNLAQIKKNVQNTMFLNPGKFLFGQKVRYSKIDVNIKRARTNQADSIGLEAFSSVENRSEVFAEEKMET</sequence>
<protein>
    <recommendedName>
        <fullName evidence="3">DNA polymerase alpha subunit B</fullName>
    </recommendedName>
</protein>
<dbReference type="AlphaFoldDB" id="A0A811K2G5"/>
<keyword evidence="8" id="KW-1185">Reference proteome</keyword>
<dbReference type="Proteomes" id="UP000614601">
    <property type="component" value="Unassembled WGS sequence"/>
</dbReference>
<proteinExistence type="inferred from homology"/>
<evidence type="ECO:0000256" key="2">
    <source>
        <dbReference type="ARBA" id="ARBA00007299"/>
    </source>
</evidence>
<keyword evidence="5" id="KW-0539">Nucleus</keyword>
<keyword evidence="4" id="KW-0235">DNA replication</keyword>
<dbReference type="GO" id="GO:0003677">
    <property type="term" value="F:DNA binding"/>
    <property type="evidence" value="ECO:0007669"/>
    <property type="project" value="InterPro"/>
</dbReference>
<dbReference type="EMBL" id="CAJFDH010000002">
    <property type="protein sequence ID" value="CAD5209666.1"/>
    <property type="molecule type" value="Genomic_DNA"/>
</dbReference>
<dbReference type="Gene3D" id="3.60.21.60">
    <property type="match status" value="2"/>
</dbReference>
<comment type="similarity">
    <text evidence="2">Belongs to the DNA polymerase alpha subunit B family.</text>
</comment>
<accession>A0A811K2G5</accession>
<dbReference type="InterPro" id="IPR016722">
    <property type="entry name" value="DNA_pol_alpha_bsu"/>
</dbReference>
<evidence type="ECO:0000256" key="4">
    <source>
        <dbReference type="ARBA" id="ARBA00022705"/>
    </source>
</evidence>
<dbReference type="OrthoDB" id="336885at2759"/>
<dbReference type="Pfam" id="PF04042">
    <property type="entry name" value="DNA_pol_E_B"/>
    <property type="match status" value="1"/>
</dbReference>
<comment type="caution">
    <text evidence="7">The sequence shown here is derived from an EMBL/GenBank/DDBJ whole genome shotgun (WGS) entry which is preliminary data.</text>
</comment>
<dbReference type="InterPro" id="IPR007185">
    <property type="entry name" value="DNA_pol_a/d/e_bsu"/>
</dbReference>
<evidence type="ECO:0000256" key="5">
    <source>
        <dbReference type="ARBA" id="ARBA00023242"/>
    </source>
</evidence>
<reference evidence="7" key="1">
    <citation type="submission" date="2020-09" db="EMBL/GenBank/DDBJ databases">
        <authorList>
            <person name="Kikuchi T."/>
        </authorList>
    </citation>
    <scope>NUCLEOTIDE SEQUENCE</scope>
    <source>
        <strain evidence="7">SH1</strain>
    </source>
</reference>
<dbReference type="Proteomes" id="UP000783686">
    <property type="component" value="Unassembled WGS sequence"/>
</dbReference>
<evidence type="ECO:0000256" key="3">
    <source>
        <dbReference type="ARBA" id="ARBA00018596"/>
    </source>
</evidence>
<evidence type="ECO:0000259" key="6">
    <source>
        <dbReference type="Pfam" id="PF04042"/>
    </source>
</evidence>
<organism evidence="7 8">
    <name type="scientific">Bursaphelenchus okinawaensis</name>
    <dbReference type="NCBI Taxonomy" id="465554"/>
    <lineage>
        <taxon>Eukaryota</taxon>
        <taxon>Metazoa</taxon>
        <taxon>Ecdysozoa</taxon>
        <taxon>Nematoda</taxon>
        <taxon>Chromadorea</taxon>
        <taxon>Rhabditida</taxon>
        <taxon>Tylenchina</taxon>
        <taxon>Tylenchomorpha</taxon>
        <taxon>Aphelenchoidea</taxon>
        <taxon>Aphelenchoididae</taxon>
        <taxon>Bursaphelenchus</taxon>
    </lineage>
</organism>
<comment type="subcellular location">
    <subcellularLocation>
        <location evidence="1">Nucleus</location>
    </subcellularLocation>
</comment>
<name>A0A811K2G5_9BILA</name>
<dbReference type="GO" id="GO:0005658">
    <property type="term" value="C:alpha DNA polymerase:primase complex"/>
    <property type="evidence" value="ECO:0007669"/>
    <property type="project" value="TreeGrafter"/>
</dbReference>
<dbReference type="EMBL" id="CAJFCW020000002">
    <property type="protein sequence ID" value="CAG9089816.1"/>
    <property type="molecule type" value="Genomic_DNA"/>
</dbReference>
<evidence type="ECO:0000313" key="8">
    <source>
        <dbReference type="Proteomes" id="UP000614601"/>
    </source>
</evidence>
<evidence type="ECO:0000256" key="1">
    <source>
        <dbReference type="ARBA" id="ARBA00004123"/>
    </source>
</evidence>
<feature type="domain" description="DNA polymerase alpha/delta/epsilon subunit B" evidence="6">
    <location>
        <begin position="140"/>
        <end position="331"/>
    </location>
</feature>
<evidence type="ECO:0000313" key="7">
    <source>
        <dbReference type="EMBL" id="CAD5209666.1"/>
    </source>
</evidence>
<dbReference type="GO" id="GO:0006270">
    <property type="term" value="P:DNA replication initiation"/>
    <property type="evidence" value="ECO:0007669"/>
    <property type="project" value="TreeGrafter"/>
</dbReference>